<evidence type="ECO:0000313" key="5">
    <source>
        <dbReference type="Proteomes" id="UP000594262"/>
    </source>
</evidence>
<dbReference type="RefSeq" id="XP_066935597.1">
    <property type="nucleotide sequence ID" value="XM_067079496.1"/>
</dbReference>
<dbReference type="GO" id="GO:0016020">
    <property type="term" value="C:membrane"/>
    <property type="evidence" value="ECO:0007669"/>
    <property type="project" value="InterPro"/>
</dbReference>
<dbReference type="InterPro" id="IPR036055">
    <property type="entry name" value="LDL_receptor-like_sf"/>
</dbReference>
<reference evidence="4" key="1">
    <citation type="submission" date="2021-01" db="UniProtKB">
        <authorList>
            <consortium name="EnsemblMetazoa"/>
        </authorList>
    </citation>
    <scope>IDENTIFICATION</scope>
</reference>
<dbReference type="Gene3D" id="4.10.400.10">
    <property type="entry name" value="Low-density Lipoprotein Receptor"/>
    <property type="match status" value="1"/>
</dbReference>
<keyword evidence="1 2" id="KW-1015">Disulfide bond</keyword>
<dbReference type="SUPFAM" id="SSF57424">
    <property type="entry name" value="LDL receptor-like module"/>
    <property type="match status" value="1"/>
</dbReference>
<keyword evidence="5" id="KW-1185">Reference proteome</keyword>
<feature type="chain" id="PRO_5029761245" evidence="3">
    <location>
        <begin position="17"/>
        <end position="1206"/>
    </location>
</feature>
<dbReference type="InterPro" id="IPR036772">
    <property type="entry name" value="SRCR-like_dom_sf"/>
</dbReference>
<comment type="caution">
    <text evidence="2">Lacks conserved residue(s) required for the propagation of feature annotation.</text>
</comment>
<feature type="disulfide bond" evidence="2">
    <location>
        <begin position="99"/>
        <end position="117"/>
    </location>
</feature>
<name>A0A7M5WSF0_9CNID</name>
<dbReference type="OrthoDB" id="5957039at2759"/>
<dbReference type="InterPro" id="IPR002172">
    <property type="entry name" value="LDrepeatLR_classA_rpt"/>
</dbReference>
<feature type="signal peptide" evidence="3">
    <location>
        <begin position="1"/>
        <end position="16"/>
    </location>
</feature>
<sequence>MRVILIISLLLCFVKAKKLGKNNNDGGELLMTRNKAHEFLTSRSKRVRRDTSLEDECCLSEWCDLEEMEERHENNGFAKPQPYIIQWLRERPGCKYFYCDNGAHISMEKRCNLEINCANGEDEQDCPFNTIPTAEITGGNKGELIVAVNGKVFTHTKLNKDSSAVVAKTFGCSGVKSLRIHSSYIRELTMTLKCYGYEDNIKECKFSLSGDNYVDQVICYKESELMLKNQEQSIDGSVYGAAFISGLPICYQNNLKRNAAQVICNAIKDSSYVGVPYKVTGYTNNDKYFFTNIECDNPNYRLHQCKSSLDDVCYNMAGVMCLKEKTFKQSCTECPLQAMGAVVIATDINHEWSLRETNVFCRQEHATFYGGKYKYKLVNATVNATESANCLVSDIRCRGDESDLRKCDFQLLSKCPTTPFYQVSIECLASFKELIQIIQMVDTKTNNPQLQYNSVKMAMEKMIFEYGKWDCTGNITGEGIKAYCSTFTALRNLENILKPKKDESIIFLRTSHDIKKELSEKLLDERFSNLHTQISALGTRTTKFQLQLRKHLQGVSSFKASIIEAKINKDLLPEQRQLQMLYENKIKTLEAQLTRLRAYAGRVERAEEAEIILNIIIGTITIAIDLAIAVASAPVAAPVSVIELTAAGLKLANLMKEADKKTSEGKVKKEQRQYLWRKYNKLREITTRFRESRKAKQGGISEARKFLEDIESKKGKFNTESATRFLDKFGTMDAIIDSFDINEFGTTLNEMVGGLCNFIQDSSASGSKKVKKNEAREGLCIETSSTISSIITIMESTNDNGKTLSQILVELAQLKLEESSAAGLSITLESNLNSDLEVKLNQMLSIVVIKIQKRKLIEEACNMITYLNFGEEQDFCSKMKNDPEKSDLTSLQSYIHQDKCFSPVNLNVFIPVNNTQSLDFVPGFINSDALLLKTFNDSTWPTSGEILFDIPGDEWMSENGWIQKGDQGPFYLKQFEIFYPPQHPDGKTDYLVESNVELVKNKLNGKTYKFDQPMVYNLKYYDNYDHQLPCNGEIHAPYRSCPNDQSYSVCVSKKGNLPGPYYPTTNSTWRISMQSKYELPRIFSSTPFFLNAKIQICSRSIQDNRQKKKGYSLSNSKLQGCCPVDHYYDVKTKIKAAGQNPCKKCSSGTPRMGGYFCEKCPPGIKQTKDVYGCQVPVFGQLMASAAMKNLIDPLVMLSLLLIMFVF</sequence>
<dbReference type="Proteomes" id="UP000594262">
    <property type="component" value="Unplaced"/>
</dbReference>
<dbReference type="AlphaFoldDB" id="A0A7M5WSF0"/>
<evidence type="ECO:0000256" key="3">
    <source>
        <dbReference type="SAM" id="SignalP"/>
    </source>
</evidence>
<protein>
    <submittedName>
        <fullName evidence="4">Uncharacterized protein</fullName>
    </submittedName>
</protein>
<dbReference type="SMART" id="SM00192">
    <property type="entry name" value="LDLa"/>
    <property type="match status" value="1"/>
</dbReference>
<dbReference type="GeneID" id="136823313"/>
<evidence type="ECO:0000313" key="4">
    <source>
        <dbReference type="EnsemblMetazoa" id="CLYHEMP009965.1"/>
    </source>
</evidence>
<dbReference type="SUPFAM" id="SSF56487">
    <property type="entry name" value="SRCR-like"/>
    <property type="match status" value="1"/>
</dbReference>
<keyword evidence="3" id="KW-0732">Signal</keyword>
<dbReference type="Gene3D" id="3.10.250.10">
    <property type="entry name" value="SRCR-like domain"/>
    <property type="match status" value="1"/>
</dbReference>
<dbReference type="CDD" id="cd00112">
    <property type="entry name" value="LDLa"/>
    <property type="match status" value="1"/>
</dbReference>
<evidence type="ECO:0000256" key="1">
    <source>
        <dbReference type="ARBA" id="ARBA00023157"/>
    </source>
</evidence>
<organism evidence="4 5">
    <name type="scientific">Clytia hemisphaerica</name>
    <dbReference type="NCBI Taxonomy" id="252671"/>
    <lineage>
        <taxon>Eukaryota</taxon>
        <taxon>Metazoa</taxon>
        <taxon>Cnidaria</taxon>
        <taxon>Hydrozoa</taxon>
        <taxon>Hydroidolina</taxon>
        <taxon>Leptothecata</taxon>
        <taxon>Obeliida</taxon>
        <taxon>Clytiidae</taxon>
        <taxon>Clytia</taxon>
    </lineage>
</organism>
<evidence type="ECO:0000256" key="2">
    <source>
        <dbReference type="PROSITE-ProRule" id="PRU00124"/>
    </source>
</evidence>
<accession>A0A7M5WSF0</accession>
<dbReference type="PROSITE" id="PS50068">
    <property type="entry name" value="LDLRA_2"/>
    <property type="match status" value="1"/>
</dbReference>
<proteinExistence type="predicted"/>
<dbReference type="EnsemblMetazoa" id="CLYHEMT009965.1">
    <property type="protein sequence ID" value="CLYHEMP009965.1"/>
    <property type="gene ID" value="CLYHEMG009965"/>
</dbReference>
<feature type="disulfide bond" evidence="2">
    <location>
        <begin position="111"/>
        <end position="126"/>
    </location>
</feature>